<dbReference type="GO" id="GO:0008440">
    <property type="term" value="F:inositol-1,4,5-trisphosphate 3-kinase activity"/>
    <property type="evidence" value="ECO:0007669"/>
    <property type="project" value="TreeGrafter"/>
</dbReference>
<keyword evidence="2 8" id="KW-0808">Transferase</keyword>
<dbReference type="Proteomes" id="UP000186176">
    <property type="component" value="Unassembled WGS sequence"/>
</dbReference>
<keyword evidence="5" id="KW-0067">ATP-binding</keyword>
<dbReference type="PANTHER" id="PTHR12400:SF51">
    <property type="entry name" value="INOSITOL POLYPHOSPHATE MULTIKINASE"/>
    <property type="match status" value="1"/>
</dbReference>
<evidence type="ECO:0000256" key="6">
    <source>
        <dbReference type="ARBA" id="ARBA00036164"/>
    </source>
</evidence>
<evidence type="ECO:0000256" key="7">
    <source>
        <dbReference type="ARBA" id="ARBA00036525"/>
    </source>
</evidence>
<dbReference type="VEuPathDB" id="CryptoDB:cubi_02971"/>
<gene>
    <name evidence="9" type="ORF">cubi_02971</name>
</gene>
<comment type="catalytic activity">
    <reaction evidence="6">
        <text>1D-myo-inositol 1,4,5-trisphosphate + 2 ATP = 1D-myo-inositol 1,3,4,5,6-pentakisphosphate + 2 ADP + 2 H(+)</text>
        <dbReference type="Rhea" id="RHEA:32359"/>
        <dbReference type="ChEBI" id="CHEBI:15378"/>
        <dbReference type="ChEBI" id="CHEBI:30616"/>
        <dbReference type="ChEBI" id="CHEBI:57733"/>
        <dbReference type="ChEBI" id="CHEBI:203600"/>
        <dbReference type="ChEBI" id="CHEBI:456216"/>
        <dbReference type="EC" id="2.7.1.151"/>
    </reaction>
</comment>
<dbReference type="InterPro" id="IPR038286">
    <property type="entry name" value="IPK_sf"/>
</dbReference>
<organism evidence="9 10">
    <name type="scientific">Cryptosporidium ubiquitum</name>
    <dbReference type="NCBI Taxonomy" id="857276"/>
    <lineage>
        <taxon>Eukaryota</taxon>
        <taxon>Sar</taxon>
        <taxon>Alveolata</taxon>
        <taxon>Apicomplexa</taxon>
        <taxon>Conoidasida</taxon>
        <taxon>Coccidia</taxon>
        <taxon>Eucoccidiorida</taxon>
        <taxon>Eimeriorina</taxon>
        <taxon>Cryptosporidiidae</taxon>
        <taxon>Cryptosporidium</taxon>
    </lineage>
</organism>
<keyword evidence="3" id="KW-0547">Nucleotide-binding</keyword>
<protein>
    <recommendedName>
        <fullName evidence="8">Kinase</fullName>
        <ecNumber evidence="8">2.7.-.-</ecNumber>
    </recommendedName>
</protein>
<keyword evidence="4 8" id="KW-0418">Kinase</keyword>
<evidence type="ECO:0000313" key="9">
    <source>
        <dbReference type="EMBL" id="OII74839.1"/>
    </source>
</evidence>
<sequence length="287" mass="34054">MLKNNNLNELNFYKSINQHHLLRRHNIIPKFIRFVVVVEAEKKSKKTYLKQSFISSILNKKICNLKYFKFEASIEMKNFLSGYSTINIIDLKLGTSWIGESKNDSIYNLRKIFTKTFQNEDLIQELNNIFFKIECIPEKSEFNHEMFYKFKSLRKSIKQCMIVNNSCQYEIGIRIQGLISENITISRQRGKELTSNETMKLLSEFLKLSPNLIRLTKEKIELLKHWLKKQKSYRFIATSIVLAFDRLNVERCDIRWLDFTHALKQGKNGEKDFLMNEGMQFIVVFCS</sequence>
<dbReference type="GO" id="GO:0005524">
    <property type="term" value="F:ATP binding"/>
    <property type="evidence" value="ECO:0007669"/>
    <property type="project" value="UniProtKB-KW"/>
</dbReference>
<dbReference type="GO" id="GO:0005737">
    <property type="term" value="C:cytoplasm"/>
    <property type="evidence" value="ECO:0007669"/>
    <property type="project" value="TreeGrafter"/>
</dbReference>
<reference evidence="9 10" key="1">
    <citation type="submission" date="2016-10" db="EMBL/GenBank/DDBJ databases">
        <title>Reductive evolution of mitochondrial metabolism and differential evolution of invasion-related proteins in Cryptosporidium.</title>
        <authorList>
            <person name="Liu S."/>
            <person name="Roellig D.M."/>
            <person name="Guo Y."/>
            <person name="Li N."/>
            <person name="Frace M.A."/>
            <person name="Tang K."/>
            <person name="Zhang L."/>
            <person name="Feng Y."/>
            <person name="Xiao L."/>
        </authorList>
    </citation>
    <scope>NUCLEOTIDE SEQUENCE [LARGE SCALE GENOMIC DNA]</scope>
    <source>
        <strain evidence="9">39726</strain>
    </source>
</reference>
<dbReference type="GO" id="GO:0047326">
    <property type="term" value="F:inositol-1,3,4,6-tetrakisphosphate 5-kinase activity"/>
    <property type="evidence" value="ECO:0007669"/>
    <property type="project" value="RHEA"/>
</dbReference>
<evidence type="ECO:0000313" key="10">
    <source>
        <dbReference type="Proteomes" id="UP000186176"/>
    </source>
</evidence>
<evidence type="ECO:0000256" key="4">
    <source>
        <dbReference type="ARBA" id="ARBA00022777"/>
    </source>
</evidence>
<evidence type="ECO:0000256" key="5">
    <source>
        <dbReference type="ARBA" id="ARBA00022840"/>
    </source>
</evidence>
<dbReference type="InterPro" id="IPR005522">
    <property type="entry name" value="IPK"/>
</dbReference>
<evidence type="ECO:0000256" key="1">
    <source>
        <dbReference type="ARBA" id="ARBA00007374"/>
    </source>
</evidence>
<keyword evidence="10" id="KW-1185">Reference proteome</keyword>
<dbReference type="GO" id="GO:0032958">
    <property type="term" value="P:inositol phosphate biosynthetic process"/>
    <property type="evidence" value="ECO:0007669"/>
    <property type="project" value="InterPro"/>
</dbReference>
<evidence type="ECO:0000256" key="2">
    <source>
        <dbReference type="ARBA" id="ARBA00022679"/>
    </source>
</evidence>
<name>A0A1J4MLC7_9CRYT</name>
<dbReference type="OrthoDB" id="2573163at2759"/>
<comment type="catalytic activity">
    <reaction evidence="7">
        <text>1D-myo-inositol 1,3,4,6-tetrakisphosphate + ATP = 1D-myo-inositol 1,3,4,5,6-pentakisphosphate + ADP + H(+)</text>
        <dbReference type="Rhea" id="RHEA:12717"/>
        <dbReference type="ChEBI" id="CHEBI:15378"/>
        <dbReference type="ChEBI" id="CHEBI:30616"/>
        <dbReference type="ChEBI" id="CHEBI:57660"/>
        <dbReference type="ChEBI" id="CHEBI:57733"/>
        <dbReference type="ChEBI" id="CHEBI:456216"/>
        <dbReference type="EC" id="2.7.1.140"/>
    </reaction>
</comment>
<dbReference type="SUPFAM" id="SSF56104">
    <property type="entry name" value="SAICAR synthase-like"/>
    <property type="match status" value="1"/>
</dbReference>
<dbReference type="EMBL" id="LRBP01000008">
    <property type="protein sequence ID" value="OII74839.1"/>
    <property type="molecule type" value="Genomic_DNA"/>
</dbReference>
<dbReference type="AlphaFoldDB" id="A0A1J4MLC7"/>
<evidence type="ECO:0000256" key="8">
    <source>
        <dbReference type="RuleBase" id="RU363090"/>
    </source>
</evidence>
<dbReference type="Pfam" id="PF03770">
    <property type="entry name" value="IPK"/>
    <property type="match status" value="1"/>
</dbReference>
<evidence type="ECO:0000256" key="3">
    <source>
        <dbReference type="ARBA" id="ARBA00022741"/>
    </source>
</evidence>
<dbReference type="GO" id="GO:0005634">
    <property type="term" value="C:nucleus"/>
    <property type="evidence" value="ECO:0007669"/>
    <property type="project" value="TreeGrafter"/>
</dbReference>
<comment type="similarity">
    <text evidence="1 8">Belongs to the inositol phosphokinase (IPK) family.</text>
</comment>
<dbReference type="PANTHER" id="PTHR12400">
    <property type="entry name" value="INOSITOL POLYPHOSPHATE KINASE"/>
    <property type="match status" value="1"/>
</dbReference>
<dbReference type="RefSeq" id="XP_028875984.1">
    <property type="nucleotide sequence ID" value="XM_029019983.1"/>
</dbReference>
<proteinExistence type="inferred from homology"/>
<comment type="caution">
    <text evidence="9">The sequence shown here is derived from an EMBL/GenBank/DDBJ whole genome shotgun (WGS) entry which is preliminary data.</text>
</comment>
<dbReference type="GeneID" id="39979762"/>
<dbReference type="Gene3D" id="3.30.470.160">
    <property type="entry name" value="Inositol polyphosphate kinase"/>
    <property type="match status" value="1"/>
</dbReference>
<dbReference type="EC" id="2.7.-.-" evidence="8"/>
<accession>A0A1J4MLC7</accession>